<sequence length="104" mass="11175">MVTGGAGFVGSSISLFLKRNRPNARVIALDNLKRRGSELSLARLHDAGVEFVHGDVREFSDIEQVGPVDWLIECSAEPSVQAGYGQSPAYVTNTNLNGAINCLE</sequence>
<dbReference type="InterPro" id="IPR036291">
    <property type="entry name" value="NAD(P)-bd_dom_sf"/>
</dbReference>
<dbReference type="Gene3D" id="3.40.50.720">
    <property type="entry name" value="NAD(P)-binding Rossmann-like Domain"/>
    <property type="match status" value="1"/>
</dbReference>
<dbReference type="SUPFAM" id="SSF51735">
    <property type="entry name" value="NAD(P)-binding Rossmann-fold domains"/>
    <property type="match status" value="1"/>
</dbReference>
<dbReference type="PANTHER" id="PTHR43000">
    <property type="entry name" value="DTDP-D-GLUCOSE 4,6-DEHYDRATASE-RELATED"/>
    <property type="match status" value="1"/>
</dbReference>
<gene>
    <name evidence="3" type="ORF">METZ01_LOCUS428256</name>
</gene>
<dbReference type="InterPro" id="IPR001509">
    <property type="entry name" value="Epimerase_deHydtase"/>
</dbReference>
<feature type="domain" description="NAD-dependent epimerase/dehydratase" evidence="2">
    <location>
        <begin position="1"/>
        <end position="104"/>
    </location>
</feature>
<organism evidence="3">
    <name type="scientific">marine metagenome</name>
    <dbReference type="NCBI Taxonomy" id="408172"/>
    <lineage>
        <taxon>unclassified sequences</taxon>
        <taxon>metagenomes</taxon>
        <taxon>ecological metagenomes</taxon>
    </lineage>
</organism>
<reference evidence="3" key="1">
    <citation type="submission" date="2018-05" db="EMBL/GenBank/DDBJ databases">
        <authorList>
            <person name="Lanie J.A."/>
            <person name="Ng W.-L."/>
            <person name="Kazmierczak K.M."/>
            <person name="Andrzejewski T.M."/>
            <person name="Davidsen T.M."/>
            <person name="Wayne K.J."/>
            <person name="Tettelin H."/>
            <person name="Glass J.I."/>
            <person name="Rusch D."/>
            <person name="Podicherti R."/>
            <person name="Tsui H.-C.T."/>
            <person name="Winkler M.E."/>
        </authorList>
    </citation>
    <scope>NUCLEOTIDE SEQUENCE</scope>
</reference>
<comment type="similarity">
    <text evidence="1">Belongs to the NAD(P)-dependent epimerase/dehydratase family.</text>
</comment>
<name>A0A382XWB8_9ZZZZ</name>
<evidence type="ECO:0000256" key="1">
    <source>
        <dbReference type="ARBA" id="ARBA00007637"/>
    </source>
</evidence>
<protein>
    <recommendedName>
        <fullName evidence="2">NAD-dependent epimerase/dehydratase domain-containing protein</fullName>
    </recommendedName>
</protein>
<proteinExistence type="inferred from homology"/>
<accession>A0A382XWB8</accession>
<evidence type="ECO:0000259" key="2">
    <source>
        <dbReference type="Pfam" id="PF01370"/>
    </source>
</evidence>
<evidence type="ECO:0000313" key="3">
    <source>
        <dbReference type="EMBL" id="SVD75402.1"/>
    </source>
</evidence>
<dbReference type="Pfam" id="PF01370">
    <property type="entry name" value="Epimerase"/>
    <property type="match status" value="1"/>
</dbReference>
<dbReference type="EMBL" id="UINC01171050">
    <property type="protein sequence ID" value="SVD75402.1"/>
    <property type="molecule type" value="Genomic_DNA"/>
</dbReference>
<dbReference type="AlphaFoldDB" id="A0A382XWB8"/>
<feature type="non-terminal residue" evidence="3">
    <location>
        <position position="104"/>
    </location>
</feature>